<comment type="caution">
    <text evidence="1">The sequence shown here is derived from an EMBL/GenBank/DDBJ whole genome shotgun (WGS) entry which is preliminary data.</text>
</comment>
<dbReference type="EMBL" id="MSIE01000021">
    <property type="protein sequence ID" value="OLF17086.1"/>
    <property type="molecule type" value="Genomic_DNA"/>
</dbReference>
<protein>
    <submittedName>
        <fullName evidence="1">Uncharacterized protein</fullName>
    </submittedName>
</protein>
<proteinExistence type="predicted"/>
<dbReference type="AlphaFoldDB" id="A0A1Q8CRV9"/>
<gene>
    <name evidence="1" type="ORF">BU204_13420</name>
</gene>
<accession>A0A1Q8CRV9</accession>
<dbReference type="Proteomes" id="UP000185596">
    <property type="component" value="Unassembled WGS sequence"/>
</dbReference>
<sequence>MSDVHDFLLVLDLRPEVSEEKINELRWHLGLGPQPENLTIVTDFDEVMVDEAGEPIVESHPRPLLGEQGPAWRTGGALVSQLVARADGGWAVTSRQELHPDDFDRVSALVDWLAAHARDAGNPQFIGYLRPLEDATVATPLTITDGRVVGLST</sequence>
<organism evidence="1 2">
    <name type="scientific">Actinophytocola xanthii</name>
    <dbReference type="NCBI Taxonomy" id="1912961"/>
    <lineage>
        <taxon>Bacteria</taxon>
        <taxon>Bacillati</taxon>
        <taxon>Actinomycetota</taxon>
        <taxon>Actinomycetes</taxon>
        <taxon>Pseudonocardiales</taxon>
        <taxon>Pseudonocardiaceae</taxon>
    </lineage>
</organism>
<dbReference type="STRING" id="1912961.BU204_13420"/>
<dbReference type="RefSeq" id="WP_075125977.1">
    <property type="nucleotide sequence ID" value="NZ_MSIE01000021.1"/>
</dbReference>
<dbReference type="OrthoDB" id="4171745at2"/>
<keyword evidence="2" id="KW-1185">Reference proteome</keyword>
<reference evidence="1 2" key="1">
    <citation type="submission" date="2016-12" db="EMBL/GenBank/DDBJ databases">
        <title>The draft genome sequence of Actinophytocola sp. 11-183.</title>
        <authorList>
            <person name="Wang W."/>
            <person name="Yuan L."/>
        </authorList>
    </citation>
    <scope>NUCLEOTIDE SEQUENCE [LARGE SCALE GENOMIC DNA]</scope>
    <source>
        <strain evidence="1 2">11-183</strain>
    </source>
</reference>
<evidence type="ECO:0000313" key="2">
    <source>
        <dbReference type="Proteomes" id="UP000185596"/>
    </source>
</evidence>
<evidence type="ECO:0000313" key="1">
    <source>
        <dbReference type="EMBL" id="OLF17086.1"/>
    </source>
</evidence>
<name>A0A1Q8CRV9_9PSEU</name>